<evidence type="ECO:0008006" key="4">
    <source>
        <dbReference type="Google" id="ProtNLM"/>
    </source>
</evidence>
<name>A0A447IBD0_9HYPH</name>
<organism evidence="2 3">
    <name type="scientific">Devosia equisanguinis</name>
    <dbReference type="NCBI Taxonomy" id="2490941"/>
    <lineage>
        <taxon>Bacteria</taxon>
        <taxon>Pseudomonadati</taxon>
        <taxon>Pseudomonadota</taxon>
        <taxon>Alphaproteobacteria</taxon>
        <taxon>Hyphomicrobiales</taxon>
        <taxon>Devosiaceae</taxon>
        <taxon>Devosia</taxon>
    </lineage>
</organism>
<feature type="chain" id="PRO_5019279881" description="DUF2059 domain-containing protein" evidence="1">
    <location>
        <begin position="27"/>
        <end position="268"/>
    </location>
</feature>
<protein>
    <recommendedName>
        <fullName evidence="4">DUF2059 domain-containing protein</fullName>
    </recommendedName>
</protein>
<keyword evidence="3" id="KW-1185">Reference proteome</keyword>
<evidence type="ECO:0000256" key="1">
    <source>
        <dbReference type="SAM" id="SignalP"/>
    </source>
</evidence>
<keyword evidence="1" id="KW-0732">Signal</keyword>
<proteinExistence type="predicted"/>
<feature type="signal peptide" evidence="1">
    <location>
        <begin position="1"/>
        <end position="26"/>
    </location>
</feature>
<dbReference type="OrthoDB" id="35559at45401"/>
<dbReference type="RefSeq" id="WP_126150370.1">
    <property type="nucleotide sequence ID" value="NZ_JBHTMH010000001.1"/>
</dbReference>
<dbReference type="EMBL" id="UZWD01000025">
    <property type="protein sequence ID" value="VDS04821.1"/>
    <property type="molecule type" value="Genomic_DNA"/>
</dbReference>
<accession>A0A447IBD0</accession>
<reference evidence="2 3" key="1">
    <citation type="submission" date="2018-12" db="EMBL/GenBank/DDBJ databases">
        <authorList>
            <person name="Criscuolo A."/>
        </authorList>
    </citation>
    <scope>NUCLEOTIDE SEQUENCE [LARGE SCALE GENOMIC DNA]</scope>
    <source>
        <strain evidence="2">ACIP1116281</strain>
    </source>
</reference>
<dbReference type="Proteomes" id="UP000268844">
    <property type="component" value="Unassembled WGS sequence"/>
</dbReference>
<evidence type="ECO:0000313" key="2">
    <source>
        <dbReference type="EMBL" id="VDS04821.1"/>
    </source>
</evidence>
<gene>
    <name evidence="2" type="ORF">DEVEQU_01961</name>
</gene>
<evidence type="ECO:0000313" key="3">
    <source>
        <dbReference type="Proteomes" id="UP000268844"/>
    </source>
</evidence>
<sequence>MVLPFNRLLKAAAVSAALLLGPAAYAAEADTQVLAEGDTNIAQLRDLGRDLRALLRPEIGFPEAYVGAWQSAVDEAFAPALLEADYLQALDAALMQDSRAAAVAYLQSDLAKQLAAQTTTMDPDGTLSFEEEVAKAAKIIEAASSAQNALYVDLFERQHGPETANAIMDAYYRMMKTGAEPIIGAEAADAWVAGIGSTLRDQYVEGYFAATSAGYSTVDPVLLRELAQALAEPDLAAYSLQASQAFSQALDAAADRLAVAYAKAVADL</sequence>
<dbReference type="AlphaFoldDB" id="A0A447IBD0"/>